<feature type="transmembrane region" description="Helical" evidence="1">
    <location>
        <begin position="182"/>
        <end position="202"/>
    </location>
</feature>
<dbReference type="AlphaFoldDB" id="X6M1L7"/>
<feature type="transmembrane region" description="Helical" evidence="1">
    <location>
        <begin position="209"/>
        <end position="234"/>
    </location>
</feature>
<dbReference type="EMBL" id="ASPP01026112">
    <property type="protein sequence ID" value="ETO07491.1"/>
    <property type="molecule type" value="Genomic_DNA"/>
</dbReference>
<protein>
    <submittedName>
        <fullName evidence="2">Uncharacterized protein</fullName>
    </submittedName>
</protein>
<feature type="transmembrane region" description="Helical" evidence="1">
    <location>
        <begin position="12"/>
        <end position="36"/>
    </location>
</feature>
<name>X6M1L7_RETFI</name>
<proteinExistence type="predicted"/>
<gene>
    <name evidence="2" type="ORF">RFI_29901</name>
</gene>
<organism evidence="2 3">
    <name type="scientific">Reticulomyxa filosa</name>
    <dbReference type="NCBI Taxonomy" id="46433"/>
    <lineage>
        <taxon>Eukaryota</taxon>
        <taxon>Sar</taxon>
        <taxon>Rhizaria</taxon>
        <taxon>Retaria</taxon>
        <taxon>Foraminifera</taxon>
        <taxon>Monothalamids</taxon>
        <taxon>Reticulomyxidae</taxon>
        <taxon>Reticulomyxa</taxon>
    </lineage>
</organism>
<accession>X6M1L7</accession>
<feature type="non-terminal residue" evidence="2">
    <location>
        <position position="1"/>
    </location>
</feature>
<comment type="caution">
    <text evidence="2">The sequence shown here is derived from an EMBL/GenBank/DDBJ whole genome shotgun (WGS) entry which is preliminary data.</text>
</comment>
<evidence type="ECO:0000313" key="2">
    <source>
        <dbReference type="EMBL" id="ETO07491.1"/>
    </source>
</evidence>
<keyword evidence="1" id="KW-1133">Transmembrane helix</keyword>
<dbReference type="Proteomes" id="UP000023152">
    <property type="component" value="Unassembled WGS sequence"/>
</dbReference>
<evidence type="ECO:0000313" key="3">
    <source>
        <dbReference type="Proteomes" id="UP000023152"/>
    </source>
</evidence>
<sequence length="237" mass="28130">QHQESIPEKTLFELILNWMTILLIIVSTCYVIFYGITSFDIIKMEKISDNVWFGNGSIDHFKLIVDGFTDIRWRPSFGIGFLIGFGYLRKFVYFEFEFDCSWVRLMLELCYVGCWVVVGLCCCVFWFSWVWGVGLVWVRLERVVLEIKKKKIDWKKRIGSIDRGGDGIGILNKEKILQNNHLSRFIFIYFLFLYFIYLYSFLKHSSNNLMCVCLSIFFFVCLYLLVFVCAFYVLCQI</sequence>
<keyword evidence="1" id="KW-0812">Transmembrane</keyword>
<keyword evidence="1" id="KW-0472">Membrane</keyword>
<feature type="transmembrane region" description="Helical" evidence="1">
    <location>
        <begin position="109"/>
        <end position="131"/>
    </location>
</feature>
<reference evidence="2 3" key="1">
    <citation type="journal article" date="2013" name="Curr. Biol.">
        <title>The Genome of the Foraminiferan Reticulomyxa filosa.</title>
        <authorList>
            <person name="Glockner G."/>
            <person name="Hulsmann N."/>
            <person name="Schleicher M."/>
            <person name="Noegel A.A."/>
            <person name="Eichinger L."/>
            <person name="Gallinger C."/>
            <person name="Pawlowski J."/>
            <person name="Sierra R."/>
            <person name="Euteneuer U."/>
            <person name="Pillet L."/>
            <person name="Moustafa A."/>
            <person name="Platzer M."/>
            <person name="Groth M."/>
            <person name="Szafranski K."/>
            <person name="Schliwa M."/>
        </authorList>
    </citation>
    <scope>NUCLEOTIDE SEQUENCE [LARGE SCALE GENOMIC DNA]</scope>
</reference>
<feature type="transmembrane region" description="Helical" evidence="1">
    <location>
        <begin position="71"/>
        <end position="88"/>
    </location>
</feature>
<evidence type="ECO:0000256" key="1">
    <source>
        <dbReference type="SAM" id="Phobius"/>
    </source>
</evidence>
<keyword evidence="3" id="KW-1185">Reference proteome</keyword>